<keyword evidence="5" id="KW-1185">Reference proteome</keyword>
<dbReference type="RefSeq" id="WP_092722773.1">
    <property type="nucleotide sequence ID" value="NZ_FNGW01000001.1"/>
</dbReference>
<feature type="domain" description="SH3b" evidence="3">
    <location>
        <begin position="191"/>
        <end position="260"/>
    </location>
</feature>
<dbReference type="InterPro" id="IPR003646">
    <property type="entry name" value="SH3-like_bac-type"/>
</dbReference>
<protein>
    <submittedName>
        <fullName evidence="4">Uncharacterized conserved protein YgiM, contains N-terminal SH3 domain, DUF1202 family</fullName>
    </submittedName>
</protein>
<feature type="domain" description="SH3b" evidence="3">
    <location>
        <begin position="27"/>
        <end position="90"/>
    </location>
</feature>
<dbReference type="Proteomes" id="UP000199068">
    <property type="component" value="Unassembled WGS sequence"/>
</dbReference>
<feature type="chain" id="PRO_5011449979" evidence="2">
    <location>
        <begin position="33"/>
        <end position="327"/>
    </location>
</feature>
<evidence type="ECO:0000259" key="3">
    <source>
        <dbReference type="PROSITE" id="PS51781"/>
    </source>
</evidence>
<dbReference type="AlphaFoldDB" id="A0A1G9JHQ4"/>
<feature type="region of interest" description="Disordered" evidence="1">
    <location>
        <begin position="168"/>
        <end position="197"/>
    </location>
</feature>
<dbReference type="EMBL" id="FNGW01000001">
    <property type="protein sequence ID" value="SDL36674.1"/>
    <property type="molecule type" value="Genomic_DNA"/>
</dbReference>
<dbReference type="SUPFAM" id="SSF50044">
    <property type="entry name" value="SH3-domain"/>
    <property type="match status" value="2"/>
</dbReference>
<dbReference type="STRING" id="1121325.SAMN04515677_101644"/>
<dbReference type="PROSITE" id="PS51781">
    <property type="entry name" value="SH3B"/>
    <property type="match status" value="4"/>
</dbReference>
<feature type="domain" description="SH3b" evidence="3">
    <location>
        <begin position="102"/>
        <end position="170"/>
    </location>
</feature>
<evidence type="ECO:0000313" key="4">
    <source>
        <dbReference type="EMBL" id="SDL36674.1"/>
    </source>
</evidence>
<organism evidence="4 5">
    <name type="scientific">Romboutsia lituseburensis DSM 797</name>
    <dbReference type="NCBI Taxonomy" id="1121325"/>
    <lineage>
        <taxon>Bacteria</taxon>
        <taxon>Bacillati</taxon>
        <taxon>Bacillota</taxon>
        <taxon>Clostridia</taxon>
        <taxon>Peptostreptococcales</taxon>
        <taxon>Peptostreptococcaceae</taxon>
        <taxon>Romboutsia</taxon>
    </lineage>
</organism>
<dbReference type="InterPro" id="IPR052354">
    <property type="entry name" value="Cell_Wall_Dynamics_Protein"/>
</dbReference>
<dbReference type="InterPro" id="IPR036028">
    <property type="entry name" value="SH3-like_dom_sf"/>
</dbReference>
<proteinExistence type="predicted"/>
<feature type="signal peptide" evidence="2">
    <location>
        <begin position="1"/>
        <end position="32"/>
    </location>
</feature>
<gene>
    <name evidence="4" type="ORF">SAMN04515677_101644</name>
</gene>
<evidence type="ECO:0000256" key="1">
    <source>
        <dbReference type="SAM" id="MobiDB-lite"/>
    </source>
</evidence>
<dbReference type="Gene3D" id="2.30.30.40">
    <property type="entry name" value="SH3 Domains"/>
    <property type="match status" value="4"/>
</dbReference>
<dbReference type="PANTHER" id="PTHR34408">
    <property type="entry name" value="FAMILY PROTEIN, PUTATIVE-RELATED"/>
    <property type="match status" value="1"/>
</dbReference>
<feature type="domain" description="SH3b" evidence="3">
    <location>
        <begin position="265"/>
        <end position="327"/>
    </location>
</feature>
<dbReference type="Pfam" id="PF08239">
    <property type="entry name" value="SH3_3"/>
    <property type="match status" value="4"/>
</dbReference>
<sequence length="327" mass="35549">MKMKKKLSMGSLGALALTLTSIAAVSAQSAQAETLQNLNFRTGPGTSYPVISTLKKGTTVNIVEKSGSWTLIKYNNTVGYVSSNYLKNITATNKPPQDNNQNNNNSFKLMECSTASLNVRKGPSTSDSIIGKVYKTDRVYVAYTTSNGWSRIKYGSGYGYVSSQYLKDVKDNNNGNNNSGNNNNNNNNNNSGSNNVNATMQCNVTSLNIRKGPTPNDPIVGSLKYKDKVNVVSNLSNGWSKISFNGGYAYVSTQYLSKSETTTPSNSSFMKCNTDVLNVRSGPSSSENIIGKLRKGEKVEVLYNLNSGWVRIKFNNSYGYVAGSYLI</sequence>
<evidence type="ECO:0000313" key="5">
    <source>
        <dbReference type="Proteomes" id="UP000199068"/>
    </source>
</evidence>
<accession>A0A1G9JHQ4</accession>
<name>A0A1G9JHQ4_9FIRM</name>
<reference evidence="4 5" key="1">
    <citation type="submission" date="2016-10" db="EMBL/GenBank/DDBJ databases">
        <authorList>
            <person name="de Groot N.N."/>
        </authorList>
    </citation>
    <scope>NUCLEOTIDE SEQUENCE [LARGE SCALE GENOMIC DNA]</scope>
    <source>
        <strain evidence="4 5">DSM 797</strain>
    </source>
</reference>
<dbReference type="PANTHER" id="PTHR34408:SF1">
    <property type="entry name" value="GLYCOSYL HYDROLASE FAMILY 19 DOMAIN-CONTAINING PROTEIN HI_1415"/>
    <property type="match status" value="1"/>
</dbReference>
<evidence type="ECO:0000256" key="2">
    <source>
        <dbReference type="SAM" id="SignalP"/>
    </source>
</evidence>
<dbReference type="SMART" id="SM00287">
    <property type="entry name" value="SH3b"/>
    <property type="match status" value="4"/>
</dbReference>
<keyword evidence="2" id="KW-0732">Signal</keyword>
<feature type="compositionally biased region" description="Low complexity" evidence="1">
    <location>
        <begin position="172"/>
        <end position="195"/>
    </location>
</feature>